<protein>
    <submittedName>
        <fullName evidence="1">Uncharacterized protein</fullName>
    </submittedName>
</protein>
<evidence type="ECO:0000313" key="2">
    <source>
        <dbReference type="Proteomes" id="UP001194746"/>
    </source>
</evidence>
<name>A0AAD4GNQ1_ASPNN</name>
<reference evidence="1" key="2">
    <citation type="submission" date="2020-02" db="EMBL/GenBank/DDBJ databases">
        <authorList>
            <person name="Gilchrist C.L.M."/>
            <person name="Chooi Y.-H."/>
        </authorList>
    </citation>
    <scope>NUCLEOTIDE SEQUENCE</scope>
    <source>
        <strain evidence="1">MST-FP2251</strain>
    </source>
</reference>
<dbReference type="AlphaFoldDB" id="A0AAD4GNQ1"/>
<reference evidence="1" key="1">
    <citation type="journal article" date="2019" name="Beilstein J. Org. Chem.">
        <title>Nanangenines: drimane sesquiterpenoids as the dominant metabolite cohort of a novel Australian fungus, Aspergillus nanangensis.</title>
        <authorList>
            <person name="Lacey H.J."/>
            <person name="Gilchrist C.L.M."/>
            <person name="Crombie A."/>
            <person name="Kalaitzis J.A."/>
            <person name="Vuong D."/>
            <person name="Rutledge P.J."/>
            <person name="Turner P."/>
            <person name="Pitt J.I."/>
            <person name="Lacey E."/>
            <person name="Chooi Y.H."/>
            <person name="Piggott A.M."/>
        </authorList>
    </citation>
    <scope>NUCLEOTIDE SEQUENCE</scope>
    <source>
        <strain evidence="1">MST-FP2251</strain>
    </source>
</reference>
<gene>
    <name evidence="1" type="ORF">FE257_001814</name>
</gene>
<keyword evidence="2" id="KW-1185">Reference proteome</keyword>
<evidence type="ECO:0000313" key="1">
    <source>
        <dbReference type="EMBL" id="KAF9884414.1"/>
    </source>
</evidence>
<proteinExistence type="predicted"/>
<dbReference type="EMBL" id="VCAU01000123">
    <property type="protein sequence ID" value="KAF9884414.1"/>
    <property type="molecule type" value="Genomic_DNA"/>
</dbReference>
<comment type="caution">
    <text evidence="1">The sequence shown here is derived from an EMBL/GenBank/DDBJ whole genome shotgun (WGS) entry which is preliminary data.</text>
</comment>
<sequence>MKWDDFGTRQPWKVTQPLQMGWSHVQGEENKYFSIYLTNRVDYPPETILLCRYVRMGDNEVTIPALGHMNIKYNCNWRLWATAVNGPETIYAETDKFCIEEGHPRSA</sequence>
<dbReference type="Proteomes" id="UP001194746">
    <property type="component" value="Unassembled WGS sequence"/>
</dbReference>
<organism evidence="1 2">
    <name type="scientific">Aspergillus nanangensis</name>
    <dbReference type="NCBI Taxonomy" id="2582783"/>
    <lineage>
        <taxon>Eukaryota</taxon>
        <taxon>Fungi</taxon>
        <taxon>Dikarya</taxon>
        <taxon>Ascomycota</taxon>
        <taxon>Pezizomycotina</taxon>
        <taxon>Eurotiomycetes</taxon>
        <taxon>Eurotiomycetidae</taxon>
        <taxon>Eurotiales</taxon>
        <taxon>Aspergillaceae</taxon>
        <taxon>Aspergillus</taxon>
        <taxon>Aspergillus subgen. Circumdati</taxon>
    </lineage>
</organism>
<accession>A0AAD4GNQ1</accession>